<dbReference type="NCBIfam" id="TIGR00369">
    <property type="entry name" value="unchar_dom_1"/>
    <property type="match status" value="1"/>
</dbReference>
<dbReference type="CDD" id="cd03443">
    <property type="entry name" value="PaaI_thioesterase"/>
    <property type="match status" value="1"/>
</dbReference>
<dbReference type="InterPro" id="IPR006683">
    <property type="entry name" value="Thioestr_dom"/>
</dbReference>
<dbReference type="SUPFAM" id="SSF54637">
    <property type="entry name" value="Thioesterase/thiol ester dehydrase-isomerase"/>
    <property type="match status" value="1"/>
</dbReference>
<keyword evidence="4" id="KW-1185">Reference proteome</keyword>
<reference evidence="4" key="1">
    <citation type="submission" date="2018-08" db="EMBL/GenBank/DDBJ databases">
        <title>Thalassotalea euphylliae genome.</title>
        <authorList>
            <person name="Summers S."/>
            <person name="Rice S.A."/>
            <person name="Freckelton M.L."/>
            <person name="Nedved B.T."/>
            <person name="Hadfield M.G."/>
        </authorList>
    </citation>
    <scope>NUCLEOTIDE SEQUENCE [LARGE SCALE GENOMIC DNA]</scope>
    <source>
        <strain evidence="4">H3</strain>
    </source>
</reference>
<evidence type="ECO:0000259" key="2">
    <source>
        <dbReference type="Pfam" id="PF03061"/>
    </source>
</evidence>
<keyword evidence="1" id="KW-0378">Hydrolase</keyword>
<dbReference type="GO" id="GO:0016289">
    <property type="term" value="F:acyl-CoA hydrolase activity"/>
    <property type="evidence" value="ECO:0007669"/>
    <property type="project" value="UniProtKB-ARBA"/>
</dbReference>
<organism evidence="3 4">
    <name type="scientific">Thalassotalea euphylliae</name>
    <dbReference type="NCBI Taxonomy" id="1655234"/>
    <lineage>
        <taxon>Bacteria</taxon>
        <taxon>Pseudomonadati</taxon>
        <taxon>Pseudomonadota</taxon>
        <taxon>Gammaproteobacteria</taxon>
        <taxon>Alteromonadales</taxon>
        <taxon>Colwelliaceae</taxon>
        <taxon>Thalassotalea</taxon>
    </lineage>
</organism>
<dbReference type="Gene3D" id="3.10.129.10">
    <property type="entry name" value="Hotdog Thioesterase"/>
    <property type="match status" value="1"/>
</dbReference>
<proteinExistence type="predicted"/>
<dbReference type="Proteomes" id="UP000256899">
    <property type="component" value="Unassembled WGS sequence"/>
</dbReference>
<feature type="domain" description="Thioesterase" evidence="2">
    <location>
        <begin position="46"/>
        <end position="120"/>
    </location>
</feature>
<dbReference type="EMBL" id="QUOT01000001">
    <property type="protein sequence ID" value="REL30917.1"/>
    <property type="molecule type" value="Genomic_DNA"/>
</dbReference>
<accession>A0A3E0U2U3</accession>
<gene>
    <name evidence="3" type="ORF">DXX94_09395</name>
</gene>
<dbReference type="InterPro" id="IPR029069">
    <property type="entry name" value="HotDog_dom_sf"/>
</dbReference>
<evidence type="ECO:0000256" key="1">
    <source>
        <dbReference type="ARBA" id="ARBA00022801"/>
    </source>
</evidence>
<dbReference type="InterPro" id="IPR003736">
    <property type="entry name" value="PAAI_dom"/>
</dbReference>
<dbReference type="Pfam" id="PF03061">
    <property type="entry name" value="4HBT"/>
    <property type="match status" value="1"/>
</dbReference>
<comment type="caution">
    <text evidence="3">The sequence shown here is derived from an EMBL/GenBank/DDBJ whole genome shotgun (WGS) entry which is preliminary data.</text>
</comment>
<dbReference type="AlphaFoldDB" id="A0A3E0U2U3"/>
<protein>
    <submittedName>
        <fullName evidence="3">PaaI family thioesterase</fullName>
    </submittedName>
</protein>
<name>A0A3E0U2U3_9GAMM</name>
<sequence>MKHYQQLISMYAAAPINEFYHPTLTIDEGVSEVVIELQPQHLHSAGSAHGSVYFKLLDDAAFFAANSLETEVFVVTTSFTTYITRPISQGKMRAVGKVVNANKSQFIVEAVVYDDQDREVGRGNGLFVRSKNRLVDAKGYGCQ</sequence>
<evidence type="ECO:0000313" key="3">
    <source>
        <dbReference type="EMBL" id="REL30917.1"/>
    </source>
</evidence>
<evidence type="ECO:0000313" key="4">
    <source>
        <dbReference type="Proteomes" id="UP000256899"/>
    </source>
</evidence>
<dbReference type="RefSeq" id="WP_116015425.1">
    <property type="nucleotide sequence ID" value="NZ_QUOT01000001.1"/>
</dbReference>